<reference evidence="2 3" key="1">
    <citation type="submission" date="2020-08" db="EMBL/GenBank/DDBJ databases">
        <title>Sequencing the genomes of 1000 actinobacteria strains.</title>
        <authorList>
            <person name="Klenk H.-P."/>
        </authorList>
    </citation>
    <scope>NUCLEOTIDE SEQUENCE [LARGE SCALE GENOMIC DNA]</scope>
    <source>
        <strain evidence="2 3">DSM 43149</strain>
    </source>
</reference>
<name>A0A7W7I2D7_9ACTN</name>
<keyword evidence="1" id="KW-0812">Transmembrane</keyword>
<keyword evidence="3" id="KW-1185">Reference proteome</keyword>
<dbReference type="Pfam" id="PF13803">
    <property type="entry name" value="DUF4184"/>
    <property type="match status" value="1"/>
</dbReference>
<feature type="transmembrane region" description="Helical" evidence="1">
    <location>
        <begin position="105"/>
        <end position="122"/>
    </location>
</feature>
<accession>A0A7W7I2D7</accession>
<evidence type="ECO:0000313" key="3">
    <source>
        <dbReference type="Proteomes" id="UP000578112"/>
    </source>
</evidence>
<comment type="caution">
    <text evidence="2">The sequence shown here is derived from an EMBL/GenBank/DDBJ whole genome shotgun (WGS) entry which is preliminary data.</text>
</comment>
<feature type="transmembrane region" description="Helical" evidence="1">
    <location>
        <begin position="151"/>
        <end position="169"/>
    </location>
</feature>
<feature type="transmembrane region" description="Helical" evidence="1">
    <location>
        <begin position="215"/>
        <end position="237"/>
    </location>
</feature>
<keyword evidence="1" id="KW-1133">Transmembrane helix</keyword>
<protein>
    <recommendedName>
        <fullName evidence="4">DUF4184 family protein</fullName>
    </recommendedName>
</protein>
<organism evidence="2 3">
    <name type="scientific">Actinoplanes digitatis</name>
    <dbReference type="NCBI Taxonomy" id="1868"/>
    <lineage>
        <taxon>Bacteria</taxon>
        <taxon>Bacillati</taxon>
        <taxon>Actinomycetota</taxon>
        <taxon>Actinomycetes</taxon>
        <taxon>Micromonosporales</taxon>
        <taxon>Micromonosporaceae</taxon>
        <taxon>Actinoplanes</taxon>
    </lineage>
</organism>
<feature type="transmembrane region" description="Helical" evidence="1">
    <location>
        <begin position="190"/>
        <end position="209"/>
    </location>
</feature>
<dbReference type="AlphaFoldDB" id="A0A7W7I2D7"/>
<evidence type="ECO:0000256" key="1">
    <source>
        <dbReference type="SAM" id="Phobius"/>
    </source>
</evidence>
<dbReference type="EMBL" id="JACHNH010000001">
    <property type="protein sequence ID" value="MBB4765135.1"/>
    <property type="molecule type" value="Genomic_DNA"/>
</dbReference>
<feature type="transmembrane region" description="Helical" evidence="1">
    <location>
        <begin position="65"/>
        <end position="84"/>
    </location>
</feature>
<dbReference type="RefSeq" id="WP_184996237.1">
    <property type="nucleotide sequence ID" value="NZ_BOMK01000081.1"/>
</dbReference>
<proteinExistence type="predicted"/>
<sequence>MPFTAGHPAAVLPFVRRGLPASALVIGSMTPDLTMLVPVAAVIHFAHTSLGLITVDLVLGTGAFALWQALFGPAVVAISPAFLATRLPGDVPRGLAYHLGSGGRVLRVLVAVLIGAATHIAWDSITHDWMWGTQHVPWLEARHGPLLGWEWMLRFSDVAATVIILAWVVHWWRGAPVRAGVDVPPLRTRVLAWSAILCPAVAGFLYGLLTDSLFIGFSRGAALGAVGLVAVAAVWSARRRVAA</sequence>
<feature type="transmembrane region" description="Helical" evidence="1">
    <location>
        <begin position="21"/>
        <end position="45"/>
    </location>
</feature>
<gene>
    <name evidence="2" type="ORF">BJ971_005691</name>
</gene>
<dbReference type="Proteomes" id="UP000578112">
    <property type="component" value="Unassembled WGS sequence"/>
</dbReference>
<dbReference type="InterPro" id="IPR025238">
    <property type="entry name" value="DUF4184"/>
</dbReference>
<evidence type="ECO:0008006" key="4">
    <source>
        <dbReference type="Google" id="ProtNLM"/>
    </source>
</evidence>
<keyword evidence="1" id="KW-0472">Membrane</keyword>
<evidence type="ECO:0000313" key="2">
    <source>
        <dbReference type="EMBL" id="MBB4765135.1"/>
    </source>
</evidence>